<dbReference type="VEuPathDB" id="VectorBase:GPPI010248"/>
<proteinExistence type="predicted"/>
<feature type="domain" description="Heparan sulfate-N-deacetylase N-terminal" evidence="1">
    <location>
        <begin position="41"/>
        <end position="73"/>
    </location>
</feature>
<dbReference type="STRING" id="67801.A0A1B0AVQ6"/>
<dbReference type="EMBL" id="JXJN01004360">
    <property type="status" value="NOT_ANNOTATED_CDS"/>
    <property type="molecule type" value="Genomic_DNA"/>
</dbReference>
<dbReference type="Pfam" id="PF25119">
    <property type="entry name" value="HSNSD_N"/>
    <property type="match status" value="1"/>
</dbReference>
<sequence length="142" mass="16641">MKLIQRDTRPTPIVNCRMTSGKHARGISPAPDHRTEAGLRIDPKVLVFVETTYSQLGRNISELLVYNRIKLHIWANVQFGEYKASSHYRCDDKAQTFKIQSPKMKNFRVKLFAIKLFAKFLNENQSNALSYKHRIHRMLRRV</sequence>
<protein>
    <recommendedName>
        <fullName evidence="1">Heparan sulfate-N-deacetylase N-terminal domain-containing protein</fullName>
    </recommendedName>
</protein>
<dbReference type="AlphaFoldDB" id="A0A1B0AVQ6"/>
<evidence type="ECO:0000313" key="2">
    <source>
        <dbReference type="EnsemblMetazoa" id="GPPI010248-PA"/>
    </source>
</evidence>
<evidence type="ECO:0000259" key="1">
    <source>
        <dbReference type="Pfam" id="PF25119"/>
    </source>
</evidence>
<dbReference type="Proteomes" id="UP000092460">
    <property type="component" value="Unassembled WGS sequence"/>
</dbReference>
<organism evidence="2 3">
    <name type="scientific">Glossina palpalis gambiensis</name>
    <dbReference type="NCBI Taxonomy" id="67801"/>
    <lineage>
        <taxon>Eukaryota</taxon>
        <taxon>Metazoa</taxon>
        <taxon>Ecdysozoa</taxon>
        <taxon>Arthropoda</taxon>
        <taxon>Hexapoda</taxon>
        <taxon>Insecta</taxon>
        <taxon>Pterygota</taxon>
        <taxon>Neoptera</taxon>
        <taxon>Endopterygota</taxon>
        <taxon>Diptera</taxon>
        <taxon>Brachycera</taxon>
        <taxon>Muscomorpha</taxon>
        <taxon>Hippoboscoidea</taxon>
        <taxon>Glossinidae</taxon>
        <taxon>Glossina</taxon>
    </lineage>
</organism>
<reference evidence="3" key="1">
    <citation type="submission" date="2015-01" db="EMBL/GenBank/DDBJ databases">
        <authorList>
            <person name="Aksoy S."/>
            <person name="Warren W."/>
            <person name="Wilson R.K."/>
        </authorList>
    </citation>
    <scope>NUCLEOTIDE SEQUENCE [LARGE SCALE GENOMIC DNA]</scope>
    <source>
        <strain evidence="3">IAEA</strain>
    </source>
</reference>
<keyword evidence="3" id="KW-1185">Reference proteome</keyword>
<reference evidence="2" key="2">
    <citation type="submission" date="2020-05" db="UniProtKB">
        <authorList>
            <consortium name="EnsemblMetazoa"/>
        </authorList>
    </citation>
    <scope>IDENTIFICATION</scope>
    <source>
        <strain evidence="2">IAEA</strain>
    </source>
</reference>
<accession>A0A1B0AVQ6</accession>
<dbReference type="InterPro" id="IPR056793">
    <property type="entry name" value="HSNSD_N"/>
</dbReference>
<dbReference type="EnsemblMetazoa" id="GPPI010248-RA">
    <property type="protein sequence ID" value="GPPI010248-PA"/>
    <property type="gene ID" value="GPPI010248"/>
</dbReference>
<dbReference type="EMBL" id="JXJN01004361">
    <property type="status" value="NOT_ANNOTATED_CDS"/>
    <property type="molecule type" value="Genomic_DNA"/>
</dbReference>
<evidence type="ECO:0000313" key="3">
    <source>
        <dbReference type="Proteomes" id="UP000092460"/>
    </source>
</evidence>
<name>A0A1B0AVQ6_9MUSC</name>